<accession>A0A4Y2H239</accession>
<evidence type="ECO:0000313" key="2">
    <source>
        <dbReference type="Proteomes" id="UP000499080"/>
    </source>
</evidence>
<protein>
    <submittedName>
        <fullName evidence="1">Uncharacterized protein</fullName>
    </submittedName>
</protein>
<reference evidence="1 2" key="1">
    <citation type="journal article" date="2019" name="Sci. Rep.">
        <title>Orb-weaving spider Araneus ventricosus genome elucidates the spidroin gene catalogue.</title>
        <authorList>
            <person name="Kono N."/>
            <person name="Nakamura H."/>
            <person name="Ohtoshi R."/>
            <person name="Moran D.A.P."/>
            <person name="Shinohara A."/>
            <person name="Yoshida Y."/>
            <person name="Fujiwara M."/>
            <person name="Mori M."/>
            <person name="Tomita M."/>
            <person name="Arakawa K."/>
        </authorList>
    </citation>
    <scope>NUCLEOTIDE SEQUENCE [LARGE SCALE GENOMIC DNA]</scope>
</reference>
<dbReference type="AlphaFoldDB" id="A0A4Y2H239"/>
<organism evidence="1 2">
    <name type="scientific">Araneus ventricosus</name>
    <name type="common">Orbweaver spider</name>
    <name type="synonym">Epeira ventricosa</name>
    <dbReference type="NCBI Taxonomy" id="182803"/>
    <lineage>
        <taxon>Eukaryota</taxon>
        <taxon>Metazoa</taxon>
        <taxon>Ecdysozoa</taxon>
        <taxon>Arthropoda</taxon>
        <taxon>Chelicerata</taxon>
        <taxon>Arachnida</taxon>
        <taxon>Araneae</taxon>
        <taxon>Araneomorphae</taxon>
        <taxon>Entelegynae</taxon>
        <taxon>Araneoidea</taxon>
        <taxon>Araneidae</taxon>
        <taxon>Araneus</taxon>
    </lineage>
</organism>
<proteinExistence type="predicted"/>
<comment type="caution">
    <text evidence="1">The sequence shown here is derived from an EMBL/GenBank/DDBJ whole genome shotgun (WGS) entry which is preliminary data.</text>
</comment>
<sequence>MVVLINARCKFFLRKSGSSFLIPRQIDPIRTFKGTDRVVPDFRTINENVYEICHSYGSTDPDPIYRFECGSSRGSVYCFIFTRFISTFGSPLTVTFMPKKGVGPTFLLHGHYFYFRHKEKEVREILVRKEKLKLLERCIIYK</sequence>
<dbReference type="EMBL" id="BGPR01001668">
    <property type="protein sequence ID" value="GBM59165.1"/>
    <property type="molecule type" value="Genomic_DNA"/>
</dbReference>
<name>A0A4Y2H239_ARAVE</name>
<evidence type="ECO:0000313" key="1">
    <source>
        <dbReference type="EMBL" id="GBM59165.1"/>
    </source>
</evidence>
<keyword evidence="2" id="KW-1185">Reference proteome</keyword>
<dbReference type="Proteomes" id="UP000499080">
    <property type="component" value="Unassembled WGS sequence"/>
</dbReference>
<gene>
    <name evidence="1" type="ORF">AVEN_18054_1</name>
</gene>